<organism evidence="2">
    <name type="scientific">Pseudo-nitzschia multiseries DNA virus</name>
    <dbReference type="NCBI Taxonomy" id="2364897"/>
    <lineage>
        <taxon>Viruses</taxon>
    </lineage>
</organism>
<evidence type="ECO:0000313" key="2">
    <source>
        <dbReference type="EMBL" id="AYD75897.1"/>
    </source>
</evidence>
<name>A0A678W325_9VIRU</name>
<protein>
    <submittedName>
        <fullName evidence="2">Uncharacterized protein</fullName>
    </submittedName>
</protein>
<gene>
    <name evidence="2" type="ORF">PmDNAV1_gp13</name>
</gene>
<sequence length="36" mass="4130">MFWILHIVAFLFFMPALFVTIPLHIIAGSIRSNANK</sequence>
<keyword evidence="1" id="KW-1133">Transmembrane helix</keyword>
<reference evidence="2" key="1">
    <citation type="submission" date="2018-01" db="EMBL/GenBank/DDBJ databases">
        <title>A diatom virus reveals a new lineage of giant single stranded DNA viruses originating from double stranded DNA phage.</title>
        <authorList>
            <person name="Carlson M.C.G."/>
            <person name="Frischkorn K.R."/>
            <person name="Brumfield S."/>
            <person name="Rocap G."/>
        </authorList>
    </citation>
    <scope>NUCLEOTIDE SEQUENCE</scope>
    <source>
        <strain evidence="2">PmDNAV1</strain>
    </source>
</reference>
<dbReference type="EMBL" id="MG841150">
    <property type="protein sequence ID" value="AYD75897.1"/>
    <property type="molecule type" value="Genomic_DNA"/>
</dbReference>
<keyword evidence="1" id="KW-0812">Transmembrane</keyword>
<proteinExistence type="predicted"/>
<keyword evidence="1" id="KW-0472">Membrane</keyword>
<accession>A0A678W325</accession>
<evidence type="ECO:0000256" key="1">
    <source>
        <dbReference type="SAM" id="Phobius"/>
    </source>
</evidence>
<feature type="transmembrane region" description="Helical" evidence="1">
    <location>
        <begin position="6"/>
        <end position="27"/>
    </location>
</feature>